<dbReference type="Proteomes" id="UP001228403">
    <property type="component" value="Unassembled WGS sequence"/>
</dbReference>
<keyword evidence="2" id="KW-0862">Zinc</keyword>
<keyword evidence="5" id="KW-1185">Reference proteome</keyword>
<dbReference type="EMBL" id="JAUDCF010000018">
    <property type="protein sequence ID" value="MDM8145958.1"/>
    <property type="molecule type" value="Genomic_DNA"/>
</dbReference>
<dbReference type="InterPro" id="IPR014710">
    <property type="entry name" value="RmlC-like_jellyroll"/>
</dbReference>
<dbReference type="Pfam" id="PF20511">
    <property type="entry name" value="PMI_typeI_cat"/>
    <property type="match status" value="1"/>
</dbReference>
<evidence type="ECO:0000313" key="4">
    <source>
        <dbReference type="EMBL" id="MDM8145958.1"/>
    </source>
</evidence>
<dbReference type="InterPro" id="IPR051804">
    <property type="entry name" value="Carb_Metab_Reg_Kinase/Isom"/>
</dbReference>
<evidence type="ECO:0000259" key="3">
    <source>
        <dbReference type="Pfam" id="PF20511"/>
    </source>
</evidence>
<dbReference type="CDD" id="cd07010">
    <property type="entry name" value="cupin_PMI_type_I_N_bac"/>
    <property type="match status" value="1"/>
</dbReference>
<dbReference type="InterPro" id="IPR014628">
    <property type="entry name" value="Man6P_isomerase_Firm_short"/>
</dbReference>
<gene>
    <name evidence="4" type="ORF">QUW02_08500</name>
</gene>
<reference evidence="5" key="2">
    <citation type="submission" date="2023-07" db="EMBL/GenBank/DDBJ databases">
        <title>Identification and characterization of horizontal gene transfer across gut microbiota members of farm animals based on homology search.</title>
        <authorList>
            <person name="Schwarzerova J."/>
            <person name="Nykrynova M."/>
            <person name="Jureckova K."/>
            <person name="Cejkova D."/>
            <person name="Rychlik I."/>
        </authorList>
    </citation>
    <scope>NUCLEOTIDE SEQUENCE [LARGE SCALE GENOMIC DNA]</scope>
    <source>
        <strain evidence="5">ET4</strain>
    </source>
</reference>
<name>A0ABT7U6V6_9BACE</name>
<dbReference type="Gene3D" id="2.60.120.10">
    <property type="entry name" value="Jelly Rolls"/>
    <property type="match status" value="2"/>
</dbReference>
<organism evidence="4 5">
    <name type="scientific">Bacteroides eggerthii</name>
    <dbReference type="NCBI Taxonomy" id="28111"/>
    <lineage>
        <taxon>Bacteria</taxon>
        <taxon>Pseudomonadati</taxon>
        <taxon>Bacteroidota</taxon>
        <taxon>Bacteroidia</taxon>
        <taxon>Bacteroidales</taxon>
        <taxon>Bacteroidaceae</taxon>
        <taxon>Bacteroides</taxon>
    </lineage>
</organism>
<comment type="caution">
    <text evidence="4">The sequence shown here is derived from an EMBL/GenBank/DDBJ whole genome shotgun (WGS) entry which is preliminary data.</text>
</comment>
<proteinExistence type="predicted"/>
<keyword evidence="4" id="KW-0413">Isomerase</keyword>
<feature type="domain" description="Phosphomannose isomerase type I catalytic" evidence="3">
    <location>
        <begin position="3"/>
        <end position="113"/>
    </location>
</feature>
<accession>A0ABT7U6V6</accession>
<dbReference type="PANTHER" id="PTHR42742">
    <property type="entry name" value="TRANSCRIPTIONAL REPRESSOR MPRA"/>
    <property type="match status" value="1"/>
</dbReference>
<dbReference type="GO" id="GO:0016853">
    <property type="term" value="F:isomerase activity"/>
    <property type="evidence" value="ECO:0007669"/>
    <property type="project" value="UniProtKB-KW"/>
</dbReference>
<protein>
    <submittedName>
        <fullName evidence="4">Mannose-6-phosphate isomerase</fullName>
    </submittedName>
</protein>
<evidence type="ECO:0000256" key="2">
    <source>
        <dbReference type="ARBA" id="ARBA00022833"/>
    </source>
</evidence>
<dbReference type="SUPFAM" id="SSF51182">
    <property type="entry name" value="RmlC-like cupins"/>
    <property type="match status" value="1"/>
</dbReference>
<dbReference type="InterPro" id="IPR011051">
    <property type="entry name" value="RmlC_Cupin_sf"/>
</dbReference>
<dbReference type="PANTHER" id="PTHR42742:SF3">
    <property type="entry name" value="FRUCTOKINASE"/>
    <property type="match status" value="1"/>
</dbReference>
<evidence type="ECO:0000313" key="5">
    <source>
        <dbReference type="Proteomes" id="UP001228403"/>
    </source>
</evidence>
<reference evidence="4 5" key="1">
    <citation type="submission" date="2023-06" db="EMBL/GenBank/DDBJ databases">
        <authorList>
            <person name="Zeman M."/>
            <person name="Kubasova T."/>
            <person name="Jahodarova E."/>
            <person name="Nykrynova M."/>
            <person name="Rychlik I."/>
        </authorList>
    </citation>
    <scope>NUCLEOTIDE SEQUENCE [LARGE SCALE GENOMIC DNA]</scope>
    <source>
        <strain evidence="4 5">ET4</strain>
    </source>
</reference>
<dbReference type="PIRSF" id="PIRSF036894">
    <property type="entry name" value="PMI_Firm_short"/>
    <property type="match status" value="1"/>
</dbReference>
<keyword evidence="1" id="KW-0479">Metal-binding</keyword>
<dbReference type="InterPro" id="IPR046457">
    <property type="entry name" value="PMI_typeI_cat"/>
</dbReference>
<evidence type="ECO:0000256" key="1">
    <source>
        <dbReference type="ARBA" id="ARBA00022723"/>
    </source>
</evidence>
<sequence>MYLFTFSPIMKPTIWGGNEILRYKQMPADGRRIGESWELSAIPGSESVVDQGPYAGYTLPALTEALKSDLLGKENYIRYGGRFPLLIKFIDACDDLSVQVHPGDALAEARHHCSGKSEMWYVVKAAPEARLYSGFSYSLTPEEYERRVEECTLPEALQCYHVHEGDVFYQPAGRVHSIGAGCFICEIQQSSDITYRIYDFGRKDQNGNMRQLHLAEASEAIDYSAQTDAFTPKVRINEPIELLNTVYFSTSLYDLDEPMVCDYSELDSFVILICLNGSCKICADREEVTLNEGHTILVAAACPGLVIEPLGGEVKLIECFV</sequence>